<comment type="caution">
    <text evidence="3">The sequence shown here is derived from an EMBL/GenBank/DDBJ whole genome shotgun (WGS) entry which is preliminary data.</text>
</comment>
<evidence type="ECO:0000313" key="3">
    <source>
        <dbReference type="EMBL" id="KAL3804215.1"/>
    </source>
</evidence>
<name>A0ABD3QVE2_9STRA</name>
<evidence type="ECO:0000256" key="1">
    <source>
        <dbReference type="PROSITE-ProRule" id="PRU10141"/>
    </source>
</evidence>
<dbReference type="Proteomes" id="UP001530400">
    <property type="component" value="Unassembled WGS sequence"/>
</dbReference>
<dbReference type="EMBL" id="JALLPJ020000050">
    <property type="protein sequence ID" value="KAL3804215.1"/>
    <property type="molecule type" value="Genomic_DNA"/>
</dbReference>
<evidence type="ECO:0008006" key="5">
    <source>
        <dbReference type="Google" id="ProtNLM"/>
    </source>
</evidence>
<feature type="chain" id="PRO_5044837607" description="Protein kinase domain-containing protein" evidence="2">
    <location>
        <begin position="16"/>
        <end position="296"/>
    </location>
</feature>
<dbReference type="AlphaFoldDB" id="A0ABD3QVE2"/>
<evidence type="ECO:0000313" key="4">
    <source>
        <dbReference type="Proteomes" id="UP001530400"/>
    </source>
</evidence>
<dbReference type="GO" id="GO:0005524">
    <property type="term" value="F:ATP binding"/>
    <property type="evidence" value="ECO:0007669"/>
    <property type="project" value="UniProtKB-UniRule"/>
</dbReference>
<accession>A0ABD3QVE2</accession>
<reference evidence="3 4" key="1">
    <citation type="submission" date="2024-10" db="EMBL/GenBank/DDBJ databases">
        <title>Updated reference genomes for cyclostephanoid diatoms.</title>
        <authorList>
            <person name="Roberts W.R."/>
            <person name="Alverson A.J."/>
        </authorList>
    </citation>
    <scope>NUCLEOTIDE SEQUENCE [LARGE SCALE GENOMIC DNA]</scope>
    <source>
        <strain evidence="3 4">AJA010-31</strain>
    </source>
</reference>
<dbReference type="SUPFAM" id="SSF56112">
    <property type="entry name" value="Protein kinase-like (PK-like)"/>
    <property type="match status" value="1"/>
</dbReference>
<protein>
    <recommendedName>
        <fullName evidence="5">Protein kinase domain-containing protein</fullName>
    </recommendedName>
</protein>
<keyword evidence="1" id="KW-0547">Nucleotide-binding</keyword>
<dbReference type="InterPro" id="IPR017441">
    <property type="entry name" value="Protein_kinase_ATP_BS"/>
</dbReference>
<dbReference type="InterPro" id="IPR011009">
    <property type="entry name" value="Kinase-like_dom_sf"/>
</dbReference>
<keyword evidence="2" id="KW-0732">Signal</keyword>
<proteinExistence type="predicted"/>
<evidence type="ECO:0000256" key="2">
    <source>
        <dbReference type="SAM" id="SignalP"/>
    </source>
</evidence>
<feature type="signal peptide" evidence="2">
    <location>
        <begin position="1"/>
        <end position="15"/>
    </location>
</feature>
<organism evidence="3 4">
    <name type="scientific">Cyclotella atomus</name>
    <dbReference type="NCBI Taxonomy" id="382360"/>
    <lineage>
        <taxon>Eukaryota</taxon>
        <taxon>Sar</taxon>
        <taxon>Stramenopiles</taxon>
        <taxon>Ochrophyta</taxon>
        <taxon>Bacillariophyta</taxon>
        <taxon>Coscinodiscophyceae</taxon>
        <taxon>Thalassiosirophycidae</taxon>
        <taxon>Stephanodiscales</taxon>
        <taxon>Stephanodiscaceae</taxon>
        <taxon>Cyclotella</taxon>
    </lineage>
</organism>
<keyword evidence="1" id="KW-0067">ATP-binding</keyword>
<dbReference type="PROSITE" id="PS00107">
    <property type="entry name" value="PROTEIN_KINASE_ATP"/>
    <property type="match status" value="1"/>
</dbReference>
<gene>
    <name evidence="3" type="ORF">ACHAWO_013865</name>
</gene>
<sequence length="296" mass="32467">MVAFLLPLLPMLAVLERLPVDLSMTKNGVPSKTIIAPAKQQQTVTLNWLASYNDSNYWNLPNGGVTFEKQLLISVEEKGTKSVLRLSNPVFLGSGGSGAVFSFRVDQPNQFVHINNQVAIKVSWKASRSTVENECNILRTLESNNVPHVERCLAQVPYDEGRIMIALRPVVMDRTSSLAKLSSTAQENAIRQVVETTIGMLLANVITVDLQPLVSDTGDVLFIDFTEAKQLSSPPSASDLNGLVGFCNEILALIPVECRDKATILFQQALQDMEKRGFTLEDEIYTIVDGIFLGGS</sequence>
<keyword evidence="4" id="KW-1185">Reference proteome</keyword>
<feature type="binding site" evidence="1">
    <location>
        <position position="121"/>
    </location>
    <ligand>
        <name>ATP</name>
        <dbReference type="ChEBI" id="CHEBI:30616"/>
    </ligand>
</feature>